<evidence type="ECO:0000256" key="4">
    <source>
        <dbReference type="ARBA" id="ARBA00022741"/>
    </source>
</evidence>
<protein>
    <submittedName>
        <fullName evidence="7">ABC transporter ATP-binding protein</fullName>
    </submittedName>
</protein>
<reference evidence="8" key="1">
    <citation type="submission" date="2016-05" db="EMBL/GenBank/DDBJ databases">
        <title>Polynucleobacter sp. QLW-P1FAT50C-4 genome.</title>
        <authorList>
            <person name="Hahn M.W."/>
        </authorList>
    </citation>
    <scope>NUCLEOTIDE SEQUENCE [LARGE SCALE GENOMIC DNA]</scope>
    <source>
        <strain evidence="8">QLW-P1FAT50C-4</strain>
    </source>
</reference>
<sequence length="261" mass="29268">MNSAKSKILEASNLTMRFGGVTALDSLNLHVNEGEVLGLLGPNGSGKTTFFNVITGLYRATAGNVSFRGQDLTDASAQEVYLHAITRTFQRSRLSLPLTVFDNIAIGDNRRLNTGLFFNLFARDQFEKEYDRVVEQVRALLLTFNPQLAAKIFEPVASLPMIDRRRIEICRALISEPDLLLLDEPSAGMTHDETAEVMNDILQVRSKIKPFTIILIEHEMGLIQRMTERCIVLNYGKKIAEGTYDEIVSNREVQVAYLGQE</sequence>
<dbReference type="GO" id="GO:1903805">
    <property type="term" value="P:L-valine import across plasma membrane"/>
    <property type="evidence" value="ECO:0007669"/>
    <property type="project" value="TreeGrafter"/>
</dbReference>
<keyword evidence="4" id="KW-0547">Nucleotide-binding</keyword>
<dbReference type="InterPro" id="IPR003593">
    <property type="entry name" value="AAA+_ATPase"/>
</dbReference>
<name>A0A191UI67_9BURK</name>
<dbReference type="GO" id="GO:0015808">
    <property type="term" value="P:L-alanine transport"/>
    <property type="evidence" value="ECO:0007669"/>
    <property type="project" value="TreeGrafter"/>
</dbReference>
<dbReference type="GO" id="GO:1903806">
    <property type="term" value="P:L-isoleucine import across plasma membrane"/>
    <property type="evidence" value="ECO:0007669"/>
    <property type="project" value="TreeGrafter"/>
</dbReference>
<dbReference type="InterPro" id="IPR051120">
    <property type="entry name" value="ABC_AA/LPS_Transport"/>
</dbReference>
<feature type="domain" description="ABC transporter" evidence="6">
    <location>
        <begin position="9"/>
        <end position="260"/>
    </location>
</feature>
<keyword evidence="8" id="KW-1185">Reference proteome</keyword>
<evidence type="ECO:0000256" key="2">
    <source>
        <dbReference type="ARBA" id="ARBA00022475"/>
    </source>
</evidence>
<dbReference type="STRING" id="1743168.A8O14_03765"/>
<dbReference type="SMART" id="SM00382">
    <property type="entry name" value="AAA"/>
    <property type="match status" value="1"/>
</dbReference>
<evidence type="ECO:0000313" key="8">
    <source>
        <dbReference type="Proteomes" id="UP000078463"/>
    </source>
</evidence>
<dbReference type="GO" id="GO:0005524">
    <property type="term" value="F:ATP binding"/>
    <property type="evidence" value="ECO:0007669"/>
    <property type="project" value="UniProtKB-KW"/>
</dbReference>
<keyword evidence="3" id="KW-0472">Membrane</keyword>
<evidence type="ECO:0000256" key="5">
    <source>
        <dbReference type="ARBA" id="ARBA00022840"/>
    </source>
</evidence>
<dbReference type="GO" id="GO:0015192">
    <property type="term" value="F:L-phenylalanine transmembrane transporter activity"/>
    <property type="evidence" value="ECO:0007669"/>
    <property type="project" value="TreeGrafter"/>
</dbReference>
<accession>A0A191UI67</accession>
<gene>
    <name evidence="7" type="ORF">A8O14_03765</name>
</gene>
<dbReference type="Pfam" id="PF00005">
    <property type="entry name" value="ABC_tran"/>
    <property type="match status" value="1"/>
</dbReference>
<dbReference type="GO" id="GO:0005886">
    <property type="term" value="C:plasma membrane"/>
    <property type="evidence" value="ECO:0007669"/>
    <property type="project" value="TreeGrafter"/>
</dbReference>
<dbReference type="GO" id="GO:0015188">
    <property type="term" value="F:L-isoleucine transmembrane transporter activity"/>
    <property type="evidence" value="ECO:0007669"/>
    <property type="project" value="TreeGrafter"/>
</dbReference>
<dbReference type="InterPro" id="IPR032823">
    <property type="entry name" value="BCA_ABC_TP_C"/>
</dbReference>
<dbReference type="OrthoDB" id="8770119at2"/>
<dbReference type="Pfam" id="PF12399">
    <property type="entry name" value="BCA_ABC_TP_C"/>
    <property type="match status" value="1"/>
</dbReference>
<dbReference type="CDD" id="cd03219">
    <property type="entry name" value="ABC_Mj1267_LivG_branched"/>
    <property type="match status" value="1"/>
</dbReference>
<dbReference type="InterPro" id="IPR027417">
    <property type="entry name" value="P-loop_NTPase"/>
</dbReference>
<organism evidence="7 8">
    <name type="scientific">Polynucleobacter wuianus</name>
    <dbReference type="NCBI Taxonomy" id="1743168"/>
    <lineage>
        <taxon>Bacteria</taxon>
        <taxon>Pseudomonadati</taxon>
        <taxon>Pseudomonadota</taxon>
        <taxon>Betaproteobacteria</taxon>
        <taxon>Burkholderiales</taxon>
        <taxon>Burkholderiaceae</taxon>
        <taxon>Polynucleobacter</taxon>
    </lineage>
</organism>
<dbReference type="EMBL" id="CP015922">
    <property type="protein sequence ID" value="ANJ00704.1"/>
    <property type="molecule type" value="Genomic_DNA"/>
</dbReference>
<dbReference type="GO" id="GO:0042941">
    <property type="term" value="P:D-alanine transmembrane transport"/>
    <property type="evidence" value="ECO:0007669"/>
    <property type="project" value="TreeGrafter"/>
</dbReference>
<dbReference type="GO" id="GO:0005304">
    <property type="term" value="F:L-valine transmembrane transporter activity"/>
    <property type="evidence" value="ECO:0007669"/>
    <property type="project" value="TreeGrafter"/>
</dbReference>
<proteinExistence type="predicted"/>
<dbReference type="Gene3D" id="3.40.50.300">
    <property type="entry name" value="P-loop containing nucleotide triphosphate hydrolases"/>
    <property type="match status" value="1"/>
</dbReference>
<evidence type="ECO:0000256" key="3">
    <source>
        <dbReference type="ARBA" id="ARBA00022519"/>
    </source>
</evidence>
<keyword evidence="2" id="KW-1003">Cell membrane</keyword>
<dbReference type="PANTHER" id="PTHR45772:SF7">
    <property type="entry name" value="AMINO ACID ABC TRANSPORTER ATP-BINDING PROTEIN"/>
    <property type="match status" value="1"/>
</dbReference>
<dbReference type="SUPFAM" id="SSF52540">
    <property type="entry name" value="P-loop containing nucleoside triphosphate hydrolases"/>
    <property type="match status" value="1"/>
</dbReference>
<keyword evidence="3" id="KW-0997">Cell inner membrane</keyword>
<dbReference type="PROSITE" id="PS50893">
    <property type="entry name" value="ABC_TRANSPORTER_2"/>
    <property type="match status" value="1"/>
</dbReference>
<dbReference type="Proteomes" id="UP000078463">
    <property type="component" value="Chromosome"/>
</dbReference>
<dbReference type="KEGG" id="pwu:A8O14_03765"/>
<keyword evidence="5 7" id="KW-0067">ATP-binding</keyword>
<evidence type="ECO:0000313" key="7">
    <source>
        <dbReference type="EMBL" id="ANJ00704.1"/>
    </source>
</evidence>
<evidence type="ECO:0000259" key="6">
    <source>
        <dbReference type="PROSITE" id="PS50893"/>
    </source>
</evidence>
<keyword evidence="1" id="KW-0813">Transport</keyword>
<dbReference type="GO" id="GO:0016887">
    <property type="term" value="F:ATP hydrolysis activity"/>
    <property type="evidence" value="ECO:0007669"/>
    <property type="project" value="InterPro"/>
</dbReference>
<dbReference type="AlphaFoldDB" id="A0A191UI67"/>
<evidence type="ECO:0000256" key="1">
    <source>
        <dbReference type="ARBA" id="ARBA00022448"/>
    </source>
</evidence>
<dbReference type="InterPro" id="IPR003439">
    <property type="entry name" value="ABC_transporter-like_ATP-bd"/>
</dbReference>
<dbReference type="PANTHER" id="PTHR45772">
    <property type="entry name" value="CONSERVED COMPONENT OF ABC TRANSPORTER FOR NATURAL AMINO ACIDS-RELATED"/>
    <property type="match status" value="1"/>
</dbReference>